<dbReference type="InterPro" id="IPR042473">
    <property type="entry name" value="VISTA"/>
</dbReference>
<dbReference type="PANTHER" id="PTHR44819">
    <property type="entry name" value="V-TYPE IMMUNOGLOBULIN DOMAIN-CONTAINING SUPPRESSOR OF T-CELL ACTIVATION"/>
    <property type="match status" value="1"/>
</dbReference>
<sequence>MDHPGRWWLLLQLTLTVAPREAQSTTLKITTPYALYICPEGQSVTLTCKVSASEHHGPIYRMWYFSDKRDQRCSEKQHIPGSMHKEPHHESGMHHGPPGSNSTAKKYLHGQQANHHGQASSNHHGIFHISMANLTLQHSGFYCCYVADVRREHGKDHVQQQAHSSIELRVQKAIGTFPNCTLHPAASTESESITATAVATVACILGILCMPLILLLIYRQRQAITNRRAHELVRMDSNARGIENPVFDADPAVHAEPKPRPQLTYMVSRLLSDSGRHLLSEPNTPVSPPVPGDCFFPSLEPVPDSPNLMDVSENFPGRPLH</sequence>
<evidence type="ECO:0000256" key="2">
    <source>
        <dbReference type="SAM" id="Phobius"/>
    </source>
</evidence>
<proteinExistence type="predicted"/>
<keyword evidence="2" id="KW-1133">Transmembrane helix</keyword>
<gene>
    <name evidence="5" type="primary">VSIR</name>
</gene>
<feature type="compositionally biased region" description="Basic and acidic residues" evidence="1">
    <location>
        <begin position="76"/>
        <end position="93"/>
    </location>
</feature>
<organism evidence="5 6">
    <name type="scientific">Varanus komodoensis</name>
    <name type="common">Komodo dragon</name>
    <dbReference type="NCBI Taxonomy" id="61221"/>
    <lineage>
        <taxon>Eukaryota</taxon>
        <taxon>Metazoa</taxon>
        <taxon>Chordata</taxon>
        <taxon>Craniata</taxon>
        <taxon>Vertebrata</taxon>
        <taxon>Euteleostomi</taxon>
        <taxon>Lepidosauria</taxon>
        <taxon>Squamata</taxon>
        <taxon>Bifurcata</taxon>
        <taxon>Unidentata</taxon>
        <taxon>Episquamata</taxon>
        <taxon>Toxicofera</taxon>
        <taxon>Anguimorpha</taxon>
        <taxon>Paleoanguimorpha</taxon>
        <taxon>Varanoidea</taxon>
        <taxon>Varanidae</taxon>
        <taxon>Varanus</taxon>
    </lineage>
</organism>
<dbReference type="GO" id="GO:0050776">
    <property type="term" value="P:regulation of immune response"/>
    <property type="evidence" value="ECO:0007669"/>
    <property type="project" value="InterPro"/>
</dbReference>
<keyword evidence="6" id="KW-1185">Reference proteome</keyword>
<dbReference type="InterPro" id="IPR003599">
    <property type="entry name" value="Ig_sub"/>
</dbReference>
<name>A0A8D2IU93_VARKO</name>
<feature type="transmembrane region" description="Helical" evidence="2">
    <location>
        <begin position="197"/>
        <end position="218"/>
    </location>
</feature>
<feature type="signal peptide" evidence="3">
    <location>
        <begin position="1"/>
        <end position="24"/>
    </location>
</feature>
<reference evidence="5" key="2">
    <citation type="submission" date="2025-09" db="UniProtKB">
        <authorList>
            <consortium name="Ensembl"/>
        </authorList>
    </citation>
    <scope>IDENTIFICATION</scope>
</reference>
<keyword evidence="2" id="KW-0472">Membrane</keyword>
<dbReference type="PANTHER" id="PTHR44819:SF1">
    <property type="entry name" value="V-TYPE IMMUNOGLOBULIN DOMAIN-CONTAINING SUPPRESSOR OF T-CELL ACTIVATION"/>
    <property type="match status" value="1"/>
</dbReference>
<dbReference type="RefSeq" id="XP_044276433.1">
    <property type="nucleotide sequence ID" value="XM_044420498.1"/>
</dbReference>
<dbReference type="OMA" id="QNCTFHT"/>
<evidence type="ECO:0000256" key="3">
    <source>
        <dbReference type="SAM" id="SignalP"/>
    </source>
</evidence>
<dbReference type="GO" id="GO:0005886">
    <property type="term" value="C:plasma membrane"/>
    <property type="evidence" value="ECO:0007669"/>
    <property type="project" value="TreeGrafter"/>
</dbReference>
<dbReference type="Ensembl" id="ENSVKKT00000003847.1">
    <property type="protein sequence ID" value="ENSVKKP00000003741.1"/>
    <property type="gene ID" value="ENSVKKG00000002841.1"/>
</dbReference>
<dbReference type="SUPFAM" id="SSF48726">
    <property type="entry name" value="Immunoglobulin"/>
    <property type="match status" value="1"/>
</dbReference>
<evidence type="ECO:0000259" key="4">
    <source>
        <dbReference type="PROSITE" id="PS50835"/>
    </source>
</evidence>
<dbReference type="GeneID" id="123018420"/>
<evidence type="ECO:0000313" key="6">
    <source>
        <dbReference type="Proteomes" id="UP000694545"/>
    </source>
</evidence>
<dbReference type="CTD" id="64115"/>
<dbReference type="Gene3D" id="2.60.40.10">
    <property type="entry name" value="Immunoglobulins"/>
    <property type="match status" value="1"/>
</dbReference>
<accession>A0A8D2IU93</accession>
<dbReference type="Proteomes" id="UP000694545">
    <property type="component" value="Unplaced"/>
</dbReference>
<dbReference type="GO" id="GO:0046636">
    <property type="term" value="P:negative regulation of alpha-beta T cell activation"/>
    <property type="evidence" value="ECO:0007669"/>
    <property type="project" value="TreeGrafter"/>
</dbReference>
<dbReference type="InterPro" id="IPR007110">
    <property type="entry name" value="Ig-like_dom"/>
</dbReference>
<reference evidence="5" key="1">
    <citation type="submission" date="2025-08" db="UniProtKB">
        <authorList>
            <consortium name="Ensembl"/>
        </authorList>
    </citation>
    <scope>IDENTIFICATION</scope>
</reference>
<dbReference type="PROSITE" id="PS50835">
    <property type="entry name" value="IG_LIKE"/>
    <property type="match status" value="1"/>
</dbReference>
<feature type="compositionally biased region" description="Polar residues" evidence="1">
    <location>
        <begin position="111"/>
        <end position="121"/>
    </location>
</feature>
<evidence type="ECO:0000256" key="1">
    <source>
        <dbReference type="SAM" id="MobiDB-lite"/>
    </source>
</evidence>
<dbReference type="OrthoDB" id="8910360at2759"/>
<feature type="chain" id="PRO_5034865222" description="Ig-like domain-containing protein" evidence="3">
    <location>
        <begin position="25"/>
        <end position="321"/>
    </location>
</feature>
<evidence type="ECO:0000313" key="5">
    <source>
        <dbReference type="Ensembl" id="ENSVKKP00000003741.1"/>
    </source>
</evidence>
<protein>
    <recommendedName>
        <fullName evidence="4">Ig-like domain-containing protein</fullName>
    </recommendedName>
</protein>
<dbReference type="SMART" id="SM00409">
    <property type="entry name" value="IG"/>
    <property type="match status" value="1"/>
</dbReference>
<keyword evidence="3" id="KW-0732">Signal</keyword>
<feature type="region of interest" description="Disordered" evidence="1">
    <location>
        <begin position="76"/>
        <end position="121"/>
    </location>
</feature>
<keyword evidence="2" id="KW-0812">Transmembrane</keyword>
<dbReference type="InterPro" id="IPR013783">
    <property type="entry name" value="Ig-like_fold"/>
</dbReference>
<feature type="domain" description="Ig-like" evidence="4">
    <location>
        <begin position="19"/>
        <end position="165"/>
    </location>
</feature>
<dbReference type="KEGG" id="vko:123018420"/>
<dbReference type="AlphaFoldDB" id="A0A8D2IU93"/>
<dbReference type="InterPro" id="IPR036179">
    <property type="entry name" value="Ig-like_dom_sf"/>
</dbReference>